<dbReference type="Proteomes" id="UP000887159">
    <property type="component" value="Unassembled WGS sequence"/>
</dbReference>
<dbReference type="AlphaFoldDB" id="A0A8X6RNV5"/>
<organism evidence="1 2">
    <name type="scientific">Trichonephila clavipes</name>
    <name type="common">Golden silk orbweaver</name>
    <name type="synonym">Nephila clavipes</name>
    <dbReference type="NCBI Taxonomy" id="2585209"/>
    <lineage>
        <taxon>Eukaryota</taxon>
        <taxon>Metazoa</taxon>
        <taxon>Ecdysozoa</taxon>
        <taxon>Arthropoda</taxon>
        <taxon>Chelicerata</taxon>
        <taxon>Arachnida</taxon>
        <taxon>Araneae</taxon>
        <taxon>Araneomorphae</taxon>
        <taxon>Entelegynae</taxon>
        <taxon>Araneoidea</taxon>
        <taxon>Nephilidae</taxon>
        <taxon>Trichonephila</taxon>
    </lineage>
</organism>
<dbReference type="InterPro" id="IPR050951">
    <property type="entry name" value="Retrovirus_Pol_polyprotein"/>
</dbReference>
<dbReference type="SUPFAM" id="SSF56672">
    <property type="entry name" value="DNA/RNA polymerases"/>
    <property type="match status" value="1"/>
</dbReference>
<comment type="caution">
    <text evidence="1">The sequence shown here is derived from an EMBL/GenBank/DDBJ whole genome shotgun (WGS) entry which is preliminary data.</text>
</comment>
<reference evidence="1" key="1">
    <citation type="submission" date="2020-08" db="EMBL/GenBank/DDBJ databases">
        <title>Multicomponent nature underlies the extraordinary mechanical properties of spider dragline silk.</title>
        <authorList>
            <person name="Kono N."/>
            <person name="Nakamura H."/>
            <person name="Mori M."/>
            <person name="Yoshida Y."/>
            <person name="Ohtoshi R."/>
            <person name="Malay A.D."/>
            <person name="Moran D.A.P."/>
            <person name="Tomita M."/>
            <person name="Numata K."/>
            <person name="Arakawa K."/>
        </authorList>
    </citation>
    <scope>NUCLEOTIDE SEQUENCE</scope>
</reference>
<dbReference type="InterPro" id="IPR043502">
    <property type="entry name" value="DNA/RNA_pol_sf"/>
</dbReference>
<dbReference type="EMBL" id="BMAU01021204">
    <property type="protein sequence ID" value="GFX99011.1"/>
    <property type="molecule type" value="Genomic_DNA"/>
</dbReference>
<dbReference type="GO" id="GO:0071897">
    <property type="term" value="P:DNA biosynthetic process"/>
    <property type="evidence" value="ECO:0007669"/>
    <property type="project" value="UniProtKB-ARBA"/>
</dbReference>
<keyword evidence="2" id="KW-1185">Reference proteome</keyword>
<name>A0A8X6RNV5_TRICX</name>
<evidence type="ECO:0000313" key="1">
    <source>
        <dbReference type="EMBL" id="GFX99011.1"/>
    </source>
</evidence>
<gene>
    <name evidence="1" type="primary">pol_4433</name>
    <name evidence="1" type="ORF">TNCV_4301861</name>
</gene>
<dbReference type="PANTHER" id="PTHR37984">
    <property type="entry name" value="PROTEIN CBG26694"/>
    <property type="match status" value="1"/>
</dbReference>
<proteinExistence type="predicted"/>
<dbReference type="Gene3D" id="3.30.70.270">
    <property type="match status" value="1"/>
</dbReference>
<evidence type="ECO:0000313" key="2">
    <source>
        <dbReference type="Proteomes" id="UP000887159"/>
    </source>
</evidence>
<protein>
    <submittedName>
        <fullName evidence="1">Retrovirus-related Pol polyprotein from transposon opus</fullName>
    </submittedName>
</protein>
<dbReference type="PANTHER" id="PTHR37984:SF5">
    <property type="entry name" value="PROTEIN NYNRIN-LIKE"/>
    <property type="match status" value="1"/>
</dbReference>
<sequence length="181" mass="20672">MAAPVSCFRISETDEEEHSEHLKMVFERFQQYGLRINISKSVMGADQVECLGFLITGEVSRPLPEKVQAISNYKLPETIHDLRTFLVFPLSTTYGPTVSQTGNFKERIVEFGNSSFCELVEYVPKRKNSPATMEVESYLDDYDNPKTNEAAKSNNSTNWKKAKESELNLLRGKHTWNLIDL</sequence>
<accession>A0A8X6RNV5</accession>
<dbReference type="InterPro" id="IPR043128">
    <property type="entry name" value="Rev_trsase/Diguanyl_cyclase"/>
</dbReference>